<dbReference type="InterPro" id="IPR009057">
    <property type="entry name" value="Homeodomain-like_sf"/>
</dbReference>
<dbReference type="SUPFAM" id="SSF54695">
    <property type="entry name" value="POZ domain"/>
    <property type="match status" value="1"/>
</dbReference>
<evidence type="ECO:0000313" key="5">
    <source>
        <dbReference type="Proteomes" id="UP001217089"/>
    </source>
</evidence>
<feature type="region of interest" description="Disordered" evidence="1">
    <location>
        <begin position="392"/>
        <end position="440"/>
    </location>
</feature>
<gene>
    <name evidence="3" type="ORF">KUTeg_010042</name>
    <name evidence="4" type="ORF">KUTeg_010167</name>
</gene>
<comment type="caution">
    <text evidence="4">The sequence shown here is derived from an EMBL/GenBank/DDBJ whole genome shotgun (WGS) entry which is preliminary data.</text>
</comment>
<dbReference type="Pfam" id="PF00651">
    <property type="entry name" value="BTB"/>
    <property type="match status" value="1"/>
</dbReference>
<dbReference type="InterPro" id="IPR013087">
    <property type="entry name" value="Znf_C2H2_type"/>
</dbReference>
<dbReference type="EMBL" id="JARBDR010000440">
    <property type="protein sequence ID" value="KAJ8312794.1"/>
    <property type="molecule type" value="Genomic_DNA"/>
</dbReference>
<dbReference type="PROSITE" id="PS50097">
    <property type="entry name" value="BTB"/>
    <property type="match status" value="1"/>
</dbReference>
<reference evidence="4 5" key="1">
    <citation type="submission" date="2022-12" db="EMBL/GenBank/DDBJ databases">
        <title>Chromosome-level genome of Tegillarca granosa.</title>
        <authorList>
            <person name="Kim J."/>
        </authorList>
    </citation>
    <scope>NUCLEOTIDE SEQUENCE [LARGE SCALE GENOMIC DNA]</scope>
    <source>
        <strain evidence="4">Teg-2019</strain>
        <tissue evidence="4">Adductor muscle</tissue>
    </source>
</reference>
<feature type="compositionally biased region" description="Basic and acidic residues" evidence="1">
    <location>
        <begin position="431"/>
        <end position="440"/>
    </location>
</feature>
<dbReference type="SUPFAM" id="SSF46689">
    <property type="entry name" value="Homeodomain-like"/>
    <property type="match status" value="1"/>
</dbReference>
<evidence type="ECO:0000313" key="3">
    <source>
        <dbReference type="EMBL" id="KAJ8312669.1"/>
    </source>
</evidence>
<feature type="compositionally biased region" description="Acidic residues" evidence="1">
    <location>
        <begin position="404"/>
        <end position="413"/>
    </location>
</feature>
<evidence type="ECO:0000256" key="1">
    <source>
        <dbReference type="SAM" id="MobiDB-lite"/>
    </source>
</evidence>
<protein>
    <recommendedName>
        <fullName evidence="2">BTB domain-containing protein</fullName>
    </recommendedName>
</protein>
<feature type="region of interest" description="Disordered" evidence="1">
    <location>
        <begin position="140"/>
        <end position="185"/>
    </location>
</feature>
<dbReference type="Gene3D" id="3.30.710.10">
    <property type="entry name" value="Potassium Channel Kv1.1, Chain A"/>
    <property type="match status" value="1"/>
</dbReference>
<feature type="domain" description="BTB" evidence="2">
    <location>
        <begin position="34"/>
        <end position="103"/>
    </location>
</feature>
<name>A0ABQ9F654_TEGGR</name>
<sequence length="575" mass="64336">MDITMETSDFVSEPGYASELSNSLYQLQQSGHLIDTFIKTKSGGINAHKVVLFANGGPFLQEQISRTVSLDTTMCNIDLSHVPHEDVLALVIYLYTGKLKLSCIQSDSCLKLFQFLEINLEKLKGNSSAECIKEEGSFEHVDDGLESENNSKSGDISDKMDSSETIDSLIPSSEKSDSGDSDNEPFEMEISNMQEVEVAADSGDNVCQAEIIHEKTGKLIKLGNVKIKPPGVKSKKKTPSAKKRKKKMTPSTEETKKETVPSTEKRKKALVHSANKRTKTSQLIENKKKGTVLSVKKQKKGKLESSEKVKELQEGTICSECSLDVHECVCEFATDIDTVTCTRCQIRYTTKEDFVKHREEKHSLRCGMCDFKITRGSNLVSHMLEKHGISSRQLETGLVKQEETTDQQNDDESPVSTETTEIPDTMEMDTTNEKAPSRSEQKYRLYPHENLLNAYNAVKIEGVSVCKASLLYGVPEQILQDRVCGHIDIDCVTKKERSPVFSLEDIVEAMAELGYRYTREEVTDLATDYAVQLGKCTSDNPLTINWFRAYRNRWPKIIVCKPRTLECSRAKGASA</sequence>
<organism evidence="4 5">
    <name type="scientific">Tegillarca granosa</name>
    <name type="common">Malaysian cockle</name>
    <name type="synonym">Anadara granosa</name>
    <dbReference type="NCBI Taxonomy" id="220873"/>
    <lineage>
        <taxon>Eukaryota</taxon>
        <taxon>Metazoa</taxon>
        <taxon>Spiralia</taxon>
        <taxon>Lophotrochozoa</taxon>
        <taxon>Mollusca</taxon>
        <taxon>Bivalvia</taxon>
        <taxon>Autobranchia</taxon>
        <taxon>Pteriomorphia</taxon>
        <taxon>Arcoida</taxon>
        <taxon>Arcoidea</taxon>
        <taxon>Arcidae</taxon>
        <taxon>Tegillarca</taxon>
    </lineage>
</organism>
<evidence type="ECO:0000313" key="4">
    <source>
        <dbReference type="EMBL" id="KAJ8312794.1"/>
    </source>
</evidence>
<feature type="compositionally biased region" description="Basic residues" evidence="1">
    <location>
        <begin position="265"/>
        <end position="279"/>
    </location>
</feature>
<feature type="compositionally biased region" description="Polar residues" evidence="1">
    <location>
        <begin position="163"/>
        <end position="173"/>
    </location>
</feature>
<feature type="region of interest" description="Disordered" evidence="1">
    <location>
        <begin position="227"/>
        <end position="281"/>
    </location>
</feature>
<proteinExistence type="predicted"/>
<accession>A0ABQ9F654</accession>
<dbReference type="InterPro" id="IPR011333">
    <property type="entry name" value="SKP1/BTB/POZ_sf"/>
</dbReference>
<dbReference type="Gene3D" id="3.30.160.60">
    <property type="entry name" value="Classic Zinc Finger"/>
    <property type="match status" value="1"/>
</dbReference>
<evidence type="ECO:0000259" key="2">
    <source>
        <dbReference type="PROSITE" id="PS50097"/>
    </source>
</evidence>
<dbReference type="SMART" id="SM00355">
    <property type="entry name" value="ZnF_C2H2"/>
    <property type="match status" value="2"/>
</dbReference>
<dbReference type="EMBL" id="JARBDR010000440">
    <property type="protein sequence ID" value="KAJ8312669.1"/>
    <property type="molecule type" value="Genomic_DNA"/>
</dbReference>
<dbReference type="PROSITE" id="PS00028">
    <property type="entry name" value="ZINC_FINGER_C2H2_1"/>
    <property type="match status" value="2"/>
</dbReference>
<keyword evidence="5" id="KW-1185">Reference proteome</keyword>
<feature type="compositionally biased region" description="Basic residues" evidence="1">
    <location>
        <begin position="233"/>
        <end position="248"/>
    </location>
</feature>
<dbReference type="Proteomes" id="UP001217089">
    <property type="component" value="Unassembled WGS sequence"/>
</dbReference>
<dbReference type="InterPro" id="IPR000210">
    <property type="entry name" value="BTB/POZ_dom"/>
</dbReference>